<dbReference type="RefSeq" id="WP_164210752.1">
    <property type="nucleotide sequence ID" value="NZ_JAAGSC010000039.1"/>
</dbReference>
<comment type="pathway">
    <text evidence="5 6">Purine metabolism; IMP biosynthesis via de novo pathway; 5-amino-1-(5-phospho-D-ribosyl)imidazole-4-carboxylate from 5-amino-1-(5-phospho-D-ribosyl)imidazole (N5-CAIR route): step 1/2.</text>
</comment>
<dbReference type="SUPFAM" id="SSF52440">
    <property type="entry name" value="PreATP-grasp domain"/>
    <property type="match status" value="1"/>
</dbReference>
<comment type="catalytic activity">
    <reaction evidence="5 6">
        <text>5-amino-1-(5-phospho-beta-D-ribosyl)imidazole + hydrogencarbonate + ATP = 5-carboxyamino-1-(5-phospho-D-ribosyl)imidazole + ADP + phosphate + 2 H(+)</text>
        <dbReference type="Rhea" id="RHEA:19317"/>
        <dbReference type="ChEBI" id="CHEBI:15378"/>
        <dbReference type="ChEBI" id="CHEBI:17544"/>
        <dbReference type="ChEBI" id="CHEBI:30616"/>
        <dbReference type="ChEBI" id="CHEBI:43474"/>
        <dbReference type="ChEBI" id="CHEBI:58730"/>
        <dbReference type="ChEBI" id="CHEBI:137981"/>
        <dbReference type="ChEBI" id="CHEBI:456216"/>
        <dbReference type="EC" id="6.3.4.18"/>
    </reaction>
</comment>
<comment type="similarity">
    <text evidence="5 6">Belongs to the PurK/PurT family.</text>
</comment>
<feature type="binding site" evidence="5">
    <location>
        <position position="137"/>
    </location>
    <ligand>
        <name>ATP</name>
        <dbReference type="ChEBI" id="CHEBI:30616"/>
    </ligand>
</feature>
<dbReference type="HAMAP" id="MF_01928">
    <property type="entry name" value="PurK"/>
    <property type="match status" value="1"/>
</dbReference>
<keyword evidence="2 5" id="KW-0547">Nucleotide-binding</keyword>
<sequence length="371" mass="39110">MHVGILGAGQLARMMAEAGGPLGLSFSFLDPSADACAGELGRLYVGQWDDSSALQALAECDRVTADFENVPAAVLARLAEQVAVRPPARAFAAGQDRLEEKALLEGLGIPVAPVAAVNTRPDLLAAVERIGLPAVLKTRRLGYDGKGQAVLESHEDLEPAWQRLGGQALILEGWIDFDFECAQTAVRSASGEVRCYPLTRTVHSDGILRLAASPAGVSAELAGQASAAVTTLLEALDYVGCLTLELFAAGSELIANEYAPRPHNSAHWTIEGAVTSQFENHLRAVCDLPLGSAAARGVALMFNWLGAMPERAKLLAVPGLAWHDYHKQPRPGRKVGHATLVAADQASLSEALEALKPLLDRDTAGLLGRLG</sequence>
<dbReference type="Proteomes" id="UP000484885">
    <property type="component" value="Unassembled WGS sequence"/>
</dbReference>
<dbReference type="PROSITE" id="PS50975">
    <property type="entry name" value="ATP_GRASP"/>
    <property type="match status" value="1"/>
</dbReference>
<evidence type="ECO:0000256" key="5">
    <source>
        <dbReference type="HAMAP-Rule" id="MF_01928"/>
    </source>
</evidence>
<dbReference type="InterPro" id="IPR054350">
    <property type="entry name" value="PurT/PurK_preATP-grasp"/>
</dbReference>
<dbReference type="Pfam" id="PF02222">
    <property type="entry name" value="ATP-grasp"/>
    <property type="match status" value="1"/>
</dbReference>
<dbReference type="InterPro" id="IPR016185">
    <property type="entry name" value="PreATP-grasp_dom_sf"/>
</dbReference>
<evidence type="ECO:0000256" key="3">
    <source>
        <dbReference type="ARBA" id="ARBA00022755"/>
    </source>
</evidence>
<evidence type="ECO:0000313" key="9">
    <source>
        <dbReference type="Proteomes" id="UP000484885"/>
    </source>
</evidence>
<feature type="binding site" evidence="5">
    <location>
        <begin position="172"/>
        <end position="175"/>
    </location>
    <ligand>
        <name>ATP</name>
        <dbReference type="ChEBI" id="CHEBI:30616"/>
    </ligand>
</feature>
<dbReference type="InterPro" id="IPR013815">
    <property type="entry name" value="ATP_grasp_subdomain_1"/>
</dbReference>
<keyword evidence="4 5" id="KW-0067">ATP-binding</keyword>
<evidence type="ECO:0000256" key="4">
    <source>
        <dbReference type="ARBA" id="ARBA00022840"/>
    </source>
</evidence>
<dbReference type="Pfam" id="PF22660">
    <property type="entry name" value="RS_preATP-grasp-like"/>
    <property type="match status" value="1"/>
</dbReference>
<dbReference type="FunFam" id="3.30.1490.20:FF:000015">
    <property type="entry name" value="N5-carboxyaminoimidazole ribonucleotide synthase"/>
    <property type="match status" value="1"/>
</dbReference>
<dbReference type="EC" id="6.3.4.18" evidence="5 6"/>
<dbReference type="EMBL" id="JAAGSC010000039">
    <property type="protein sequence ID" value="NDY95360.1"/>
    <property type="molecule type" value="Genomic_DNA"/>
</dbReference>
<dbReference type="Pfam" id="PF17769">
    <property type="entry name" value="PurK_C"/>
    <property type="match status" value="1"/>
</dbReference>
<evidence type="ECO:0000313" key="8">
    <source>
        <dbReference type="EMBL" id="NDY95360.1"/>
    </source>
</evidence>
<dbReference type="PANTHER" id="PTHR11609">
    <property type="entry name" value="PURINE BIOSYNTHESIS PROTEIN 6/7, PUR6/7"/>
    <property type="match status" value="1"/>
</dbReference>
<feature type="binding site" evidence="5">
    <location>
        <begin position="142"/>
        <end position="148"/>
    </location>
    <ligand>
        <name>ATP</name>
        <dbReference type="ChEBI" id="CHEBI:30616"/>
    </ligand>
</feature>
<dbReference type="InterPro" id="IPR011054">
    <property type="entry name" value="Rudment_hybrid_motif"/>
</dbReference>
<accession>A0A845UZK8</accession>
<gene>
    <name evidence="5 6" type="primary">purK</name>
    <name evidence="8" type="ORF">G3I74_06445</name>
</gene>
<reference evidence="8 9" key="1">
    <citation type="submission" date="2020-02" db="EMBL/GenBank/DDBJ databases">
        <authorList>
            <person name="Zhang X.-Y."/>
        </authorList>
    </citation>
    <scope>NUCLEOTIDE SEQUENCE [LARGE SCALE GENOMIC DNA]</scope>
    <source>
        <strain evidence="8 9">C33</strain>
    </source>
</reference>
<evidence type="ECO:0000256" key="6">
    <source>
        <dbReference type="RuleBase" id="RU361200"/>
    </source>
</evidence>
<dbReference type="GO" id="GO:0006189">
    <property type="term" value="P:'de novo' IMP biosynthetic process"/>
    <property type="evidence" value="ECO:0007669"/>
    <property type="project" value="UniProtKB-UniRule"/>
</dbReference>
<dbReference type="UniPathway" id="UPA00074">
    <property type="reaction ID" value="UER00942"/>
</dbReference>
<dbReference type="GO" id="GO:0005524">
    <property type="term" value="F:ATP binding"/>
    <property type="evidence" value="ECO:0007669"/>
    <property type="project" value="UniProtKB-UniRule"/>
</dbReference>
<dbReference type="GO" id="GO:0004638">
    <property type="term" value="F:phosphoribosylaminoimidazole carboxylase activity"/>
    <property type="evidence" value="ECO:0007669"/>
    <property type="project" value="InterPro"/>
</dbReference>
<keyword evidence="3 5" id="KW-0658">Purine biosynthesis</keyword>
<evidence type="ECO:0000259" key="7">
    <source>
        <dbReference type="PROSITE" id="PS50975"/>
    </source>
</evidence>
<dbReference type="AlphaFoldDB" id="A0A845UZK8"/>
<dbReference type="InterPro" id="IPR011761">
    <property type="entry name" value="ATP-grasp"/>
</dbReference>
<comment type="subunit">
    <text evidence="5 6">Homodimer.</text>
</comment>
<keyword evidence="9" id="KW-1185">Reference proteome</keyword>
<comment type="function">
    <text evidence="5">Catalyzes the ATP-dependent conversion of 5-aminoimidazole ribonucleotide (AIR) and HCO(3)(-) to N5-carboxyaminoimidazole ribonucleotide (N5-CAIR).</text>
</comment>
<dbReference type="Gene3D" id="3.40.50.20">
    <property type="match status" value="1"/>
</dbReference>
<evidence type="ECO:0000256" key="2">
    <source>
        <dbReference type="ARBA" id="ARBA00022741"/>
    </source>
</evidence>
<dbReference type="Gene3D" id="3.30.470.20">
    <property type="entry name" value="ATP-grasp fold, B domain"/>
    <property type="match status" value="1"/>
</dbReference>
<dbReference type="Gene3D" id="3.30.1490.20">
    <property type="entry name" value="ATP-grasp fold, A domain"/>
    <property type="match status" value="1"/>
</dbReference>
<organism evidence="8 9">
    <name type="scientific">Wenzhouxiangella limi</name>
    <dbReference type="NCBI Taxonomy" id="2707351"/>
    <lineage>
        <taxon>Bacteria</taxon>
        <taxon>Pseudomonadati</taxon>
        <taxon>Pseudomonadota</taxon>
        <taxon>Gammaproteobacteria</taxon>
        <taxon>Chromatiales</taxon>
        <taxon>Wenzhouxiangellaceae</taxon>
        <taxon>Wenzhouxiangella</taxon>
    </lineage>
</organism>
<protein>
    <recommendedName>
        <fullName evidence="5 6">N5-carboxyaminoimidazole ribonucleotide synthase</fullName>
        <shortName evidence="5 6">N5-CAIR synthase</shortName>
        <ecNumber evidence="5 6">6.3.4.18</ecNumber>
    </recommendedName>
    <alternativeName>
        <fullName evidence="5 6">5-(carboxyamino)imidazole ribonucleotide synthetase</fullName>
    </alternativeName>
</protein>
<dbReference type="GO" id="GO:0046872">
    <property type="term" value="F:metal ion binding"/>
    <property type="evidence" value="ECO:0007669"/>
    <property type="project" value="InterPro"/>
</dbReference>
<dbReference type="InterPro" id="IPR003135">
    <property type="entry name" value="ATP-grasp_carboxylate-amine"/>
</dbReference>
<comment type="caution">
    <text evidence="8">The sequence shown here is derived from an EMBL/GenBank/DDBJ whole genome shotgun (WGS) entry which is preliminary data.</text>
</comment>
<proteinExistence type="inferred from homology"/>
<dbReference type="GO" id="GO:0005829">
    <property type="term" value="C:cytosol"/>
    <property type="evidence" value="ECO:0007669"/>
    <property type="project" value="TreeGrafter"/>
</dbReference>
<keyword evidence="1 5" id="KW-0436">Ligase</keyword>
<feature type="binding site" evidence="5">
    <location>
        <begin position="256"/>
        <end position="257"/>
    </location>
    <ligand>
        <name>ATP</name>
        <dbReference type="ChEBI" id="CHEBI:30616"/>
    </ligand>
</feature>
<feature type="binding site" evidence="5">
    <location>
        <position position="97"/>
    </location>
    <ligand>
        <name>ATP</name>
        <dbReference type="ChEBI" id="CHEBI:30616"/>
    </ligand>
</feature>
<dbReference type="NCBIfam" id="NF004679">
    <property type="entry name" value="PRK06019.1-5"/>
    <property type="match status" value="1"/>
</dbReference>
<name>A0A845UZK8_9GAMM</name>
<dbReference type="SUPFAM" id="SSF56059">
    <property type="entry name" value="Glutathione synthetase ATP-binding domain-like"/>
    <property type="match status" value="1"/>
</dbReference>
<dbReference type="InterPro" id="IPR005875">
    <property type="entry name" value="PurK"/>
</dbReference>
<dbReference type="GO" id="GO:0034028">
    <property type="term" value="F:5-(carboxyamino)imidazole ribonucleotide synthase activity"/>
    <property type="evidence" value="ECO:0007669"/>
    <property type="project" value="UniProtKB-UniRule"/>
</dbReference>
<comment type="function">
    <text evidence="6">Catalyzes the ATP-dependent conversion of 5-aminoimidazole ribonucleotide (AIR) and HCO(3)- to N5-carboxyaminoimidazole ribonucleotide (N5-CAIR).</text>
</comment>
<dbReference type="InterPro" id="IPR040686">
    <property type="entry name" value="PurK_C"/>
</dbReference>
<dbReference type="NCBIfam" id="TIGR01161">
    <property type="entry name" value="purK"/>
    <property type="match status" value="1"/>
</dbReference>
<feature type="binding site" evidence="5">
    <location>
        <position position="203"/>
    </location>
    <ligand>
        <name>ATP</name>
        <dbReference type="ChEBI" id="CHEBI:30616"/>
    </ligand>
</feature>
<feature type="binding site" evidence="5">
    <location>
        <position position="180"/>
    </location>
    <ligand>
        <name>ATP</name>
        <dbReference type="ChEBI" id="CHEBI:30616"/>
    </ligand>
</feature>
<evidence type="ECO:0000256" key="1">
    <source>
        <dbReference type="ARBA" id="ARBA00022598"/>
    </source>
</evidence>
<dbReference type="PANTHER" id="PTHR11609:SF5">
    <property type="entry name" value="PHOSPHORIBOSYLAMINOIMIDAZOLE CARBOXYLASE"/>
    <property type="match status" value="1"/>
</dbReference>
<feature type="domain" description="ATP-grasp" evidence="7">
    <location>
        <begin position="101"/>
        <end position="286"/>
    </location>
</feature>
<dbReference type="SUPFAM" id="SSF51246">
    <property type="entry name" value="Rudiment single hybrid motif"/>
    <property type="match status" value="1"/>
</dbReference>